<proteinExistence type="predicted"/>
<sequence>MSAALHLAKPADLDRLTALVAAFHAEVGIEQSDEARRAGLAPLLEGIPHGAAYLLGPARAPMGYIIVTFGWSVEFGGMDGFIDELYLRPAIRKRGIASEALISLPKALAQAGVKALHLEVNRTNGSAQKLYARAGFRAREDYMLMSRRL</sequence>
<dbReference type="PROSITE" id="PS51186">
    <property type="entry name" value="GNAT"/>
    <property type="match status" value="1"/>
</dbReference>
<dbReference type="RefSeq" id="WP_027260814.1">
    <property type="nucleotide sequence ID" value="NZ_FPAW01000007.1"/>
</dbReference>
<evidence type="ECO:0000313" key="3">
    <source>
        <dbReference type="Proteomes" id="UP000182466"/>
    </source>
</evidence>
<dbReference type="Proteomes" id="UP000182466">
    <property type="component" value="Unassembled WGS sequence"/>
</dbReference>
<protein>
    <submittedName>
        <fullName evidence="2">Acetyltransferase (GNAT) family protein</fullName>
    </submittedName>
</protein>
<dbReference type="eggNOG" id="COG0456">
    <property type="taxonomic scope" value="Bacteria"/>
</dbReference>
<name>A0A1I7ANI8_9RHOB</name>
<dbReference type="AlphaFoldDB" id="A0A1I7ANI8"/>
<dbReference type="Pfam" id="PF00583">
    <property type="entry name" value="Acetyltransf_1"/>
    <property type="match status" value="1"/>
</dbReference>
<dbReference type="OrthoDB" id="9805924at2"/>
<keyword evidence="2" id="KW-0808">Transferase</keyword>
<dbReference type="STRING" id="999627.SAMN05216236_10779"/>
<dbReference type="GO" id="GO:0016747">
    <property type="term" value="F:acyltransferase activity, transferring groups other than amino-acyl groups"/>
    <property type="evidence" value="ECO:0007669"/>
    <property type="project" value="InterPro"/>
</dbReference>
<dbReference type="InterPro" id="IPR016181">
    <property type="entry name" value="Acyl_CoA_acyltransferase"/>
</dbReference>
<gene>
    <name evidence="2" type="ORF">SAMN05216236_10779</name>
</gene>
<keyword evidence="3" id="KW-1185">Reference proteome</keyword>
<evidence type="ECO:0000313" key="2">
    <source>
        <dbReference type="EMBL" id="SFT76435.1"/>
    </source>
</evidence>
<dbReference type="InterPro" id="IPR000182">
    <property type="entry name" value="GNAT_dom"/>
</dbReference>
<feature type="domain" description="N-acetyltransferase" evidence="1">
    <location>
        <begin position="3"/>
        <end position="149"/>
    </location>
</feature>
<dbReference type="SUPFAM" id="SSF55729">
    <property type="entry name" value="Acyl-CoA N-acyltransferases (Nat)"/>
    <property type="match status" value="1"/>
</dbReference>
<reference evidence="2 3" key="1">
    <citation type="submission" date="2016-10" db="EMBL/GenBank/DDBJ databases">
        <authorList>
            <person name="de Groot N.N."/>
        </authorList>
    </citation>
    <scope>NUCLEOTIDE SEQUENCE [LARGE SCALE GENOMIC DNA]</scope>
    <source>
        <strain evidence="2 3">CGMCC 1.10959</strain>
    </source>
</reference>
<accession>A0A1I7ANI8</accession>
<dbReference type="EMBL" id="FPAW01000007">
    <property type="protein sequence ID" value="SFT76435.1"/>
    <property type="molecule type" value="Genomic_DNA"/>
</dbReference>
<dbReference type="Gene3D" id="3.40.630.30">
    <property type="match status" value="1"/>
</dbReference>
<organism evidence="2 3">
    <name type="scientific">Sedimentitalea nanhaiensis</name>
    <dbReference type="NCBI Taxonomy" id="999627"/>
    <lineage>
        <taxon>Bacteria</taxon>
        <taxon>Pseudomonadati</taxon>
        <taxon>Pseudomonadota</taxon>
        <taxon>Alphaproteobacteria</taxon>
        <taxon>Rhodobacterales</taxon>
        <taxon>Paracoccaceae</taxon>
        <taxon>Sedimentitalea</taxon>
    </lineage>
</organism>
<evidence type="ECO:0000259" key="1">
    <source>
        <dbReference type="PROSITE" id="PS51186"/>
    </source>
</evidence>